<proteinExistence type="predicted"/>
<dbReference type="KEGG" id="ffu:CLAFUR5_07284"/>
<keyword evidence="3" id="KW-1185">Reference proteome</keyword>
<sequence>MEQSCNTIEASSTPKQSQTSAESIRGLIDAIHTDSYFSIFAQELPKDKLDEALRIARKELSHHKQQYNTAVQSAEKRKLNVERNKITEKPVKLKGVKESHAERDPNEVKEKLIKLAEAARKYRVAARAIENKVEKASESLKNM</sequence>
<name>A0A9Q8UQV1_PASFU</name>
<feature type="region of interest" description="Disordered" evidence="1">
    <location>
        <begin position="1"/>
        <end position="22"/>
    </location>
</feature>
<gene>
    <name evidence="2" type="ORF">CLAFUR5_07284</name>
</gene>
<feature type="compositionally biased region" description="Basic and acidic residues" evidence="1">
    <location>
        <begin position="74"/>
        <end position="107"/>
    </location>
</feature>
<reference evidence="2" key="1">
    <citation type="submission" date="2021-12" db="EMBL/GenBank/DDBJ databases">
        <authorList>
            <person name="Zaccaron A."/>
            <person name="Stergiopoulos I."/>
        </authorList>
    </citation>
    <scope>NUCLEOTIDE SEQUENCE</scope>
    <source>
        <strain evidence="2">Race5_Kim</strain>
    </source>
</reference>
<reference evidence="2" key="2">
    <citation type="journal article" date="2022" name="Microb. Genom.">
        <title>A chromosome-scale genome assembly of the tomato pathogen Cladosporium fulvum reveals a compartmentalized genome architecture and the presence of a dispensable chromosome.</title>
        <authorList>
            <person name="Zaccaron A.Z."/>
            <person name="Chen L.H."/>
            <person name="Samaras A."/>
            <person name="Stergiopoulos I."/>
        </authorList>
    </citation>
    <scope>NUCLEOTIDE SEQUENCE</scope>
    <source>
        <strain evidence="2">Race5_Kim</strain>
    </source>
</reference>
<dbReference type="EMBL" id="CP090168">
    <property type="protein sequence ID" value="UJO19062.1"/>
    <property type="molecule type" value="Genomic_DNA"/>
</dbReference>
<dbReference type="GeneID" id="71987162"/>
<dbReference type="Proteomes" id="UP000756132">
    <property type="component" value="Chromosome 6"/>
</dbReference>
<evidence type="ECO:0000313" key="3">
    <source>
        <dbReference type="Proteomes" id="UP000756132"/>
    </source>
</evidence>
<feature type="region of interest" description="Disordered" evidence="1">
    <location>
        <begin position="66"/>
        <end position="107"/>
    </location>
</feature>
<dbReference type="RefSeq" id="XP_047763428.1">
    <property type="nucleotide sequence ID" value="XM_047906432.1"/>
</dbReference>
<evidence type="ECO:0000256" key="1">
    <source>
        <dbReference type="SAM" id="MobiDB-lite"/>
    </source>
</evidence>
<evidence type="ECO:0000313" key="2">
    <source>
        <dbReference type="EMBL" id="UJO19062.1"/>
    </source>
</evidence>
<protein>
    <submittedName>
        <fullName evidence="2">Uncharacterized protein</fullName>
    </submittedName>
</protein>
<organism evidence="2 3">
    <name type="scientific">Passalora fulva</name>
    <name type="common">Tomato leaf mold</name>
    <name type="synonym">Cladosporium fulvum</name>
    <dbReference type="NCBI Taxonomy" id="5499"/>
    <lineage>
        <taxon>Eukaryota</taxon>
        <taxon>Fungi</taxon>
        <taxon>Dikarya</taxon>
        <taxon>Ascomycota</taxon>
        <taxon>Pezizomycotina</taxon>
        <taxon>Dothideomycetes</taxon>
        <taxon>Dothideomycetidae</taxon>
        <taxon>Mycosphaerellales</taxon>
        <taxon>Mycosphaerellaceae</taxon>
        <taxon>Fulvia</taxon>
    </lineage>
</organism>
<accession>A0A9Q8UQV1</accession>
<dbReference type="AlphaFoldDB" id="A0A9Q8UQV1"/>